<proteinExistence type="inferred from homology"/>
<dbReference type="InterPro" id="IPR036052">
    <property type="entry name" value="TrpB-like_PALP_sf"/>
</dbReference>
<reference evidence="5 6" key="1">
    <citation type="submission" date="2023-10" db="EMBL/GenBank/DDBJ databases">
        <title>Roseovarius strain S88 nov., isolated from a marine algae.</title>
        <authorList>
            <person name="Lee M.W."/>
            <person name="Lee J.K."/>
            <person name="Kim J.M."/>
            <person name="Choi D.G."/>
            <person name="Baek J.H."/>
            <person name="Bayburt H."/>
            <person name="Jung J.J."/>
            <person name="Han D.M."/>
            <person name="Jeon C.O."/>
        </authorList>
    </citation>
    <scope>NUCLEOTIDE SEQUENCE [LARGE SCALE GENOMIC DNA]</scope>
    <source>
        <strain evidence="5 6">S88</strain>
    </source>
</reference>
<dbReference type="EC" id="4.4.1.-" evidence="5"/>
<organism evidence="5 6">
    <name type="scientific">Roseovarius phycicola</name>
    <dbReference type="NCBI Taxonomy" id="3080976"/>
    <lineage>
        <taxon>Bacteria</taxon>
        <taxon>Pseudomonadati</taxon>
        <taxon>Pseudomonadota</taxon>
        <taxon>Alphaproteobacteria</taxon>
        <taxon>Rhodobacterales</taxon>
        <taxon>Roseobacteraceae</taxon>
        <taxon>Roseovarius</taxon>
    </lineage>
</organism>
<dbReference type="SUPFAM" id="SSF53686">
    <property type="entry name" value="Tryptophan synthase beta subunit-like PLP-dependent enzymes"/>
    <property type="match status" value="1"/>
</dbReference>
<dbReference type="PIRSF" id="PIRSF006278">
    <property type="entry name" value="ACCD_DCysDesulf"/>
    <property type="match status" value="1"/>
</dbReference>
<dbReference type="EMBL" id="CP146069">
    <property type="protein sequence ID" value="WWR46941.1"/>
    <property type="molecule type" value="Genomic_DNA"/>
</dbReference>
<evidence type="ECO:0000259" key="4">
    <source>
        <dbReference type="Pfam" id="PF00291"/>
    </source>
</evidence>
<keyword evidence="5" id="KW-0456">Lyase</keyword>
<comment type="similarity">
    <text evidence="2">Belongs to the ACC deaminase/D-cysteine desulfhydrase family.</text>
</comment>
<feature type="domain" description="Tryptophan synthase beta chain-like PALP" evidence="4">
    <location>
        <begin position="15"/>
        <end position="318"/>
    </location>
</feature>
<evidence type="ECO:0000256" key="3">
    <source>
        <dbReference type="ARBA" id="ARBA00022898"/>
    </source>
</evidence>
<name>A0ABZ2HK67_9RHOB</name>
<dbReference type="Proteomes" id="UP001364156">
    <property type="component" value="Chromosome"/>
</dbReference>
<dbReference type="Pfam" id="PF00291">
    <property type="entry name" value="PALP"/>
    <property type="match status" value="1"/>
</dbReference>
<dbReference type="InterPro" id="IPR001926">
    <property type="entry name" value="TrpB-like_PALP"/>
</dbReference>
<dbReference type="PANTHER" id="PTHR43780:SF2">
    <property type="entry name" value="1-AMINOCYCLOPROPANE-1-CARBOXYLATE DEAMINASE-RELATED"/>
    <property type="match status" value="1"/>
</dbReference>
<accession>A0ABZ2HK67</accession>
<evidence type="ECO:0000256" key="2">
    <source>
        <dbReference type="ARBA" id="ARBA00008639"/>
    </source>
</evidence>
<comment type="cofactor">
    <cofactor evidence="1">
        <name>pyridoxal 5'-phosphate</name>
        <dbReference type="ChEBI" id="CHEBI:597326"/>
    </cofactor>
</comment>
<evidence type="ECO:0000256" key="1">
    <source>
        <dbReference type="ARBA" id="ARBA00001933"/>
    </source>
</evidence>
<keyword evidence="3" id="KW-0663">Pyridoxal phosphate</keyword>
<sequence length="335" mass="36226">MTLHDHLKRFPRARMGHLPTPLEPMPNLGKSVGIDLWVKRDDCTGVGLGGNKVRQLEFYLGKAQAEGATQVLITGAIQSNFVRTAAAMAARLGMGCHIQLEDRVPGKNETYRENGNVLLDRLLGATLHSYPEGEDEAGADAQLRVIAEDLRHAGEHPFIVPLSADQPPTGALGYVEAAIELLSQAEQFDEIFLASGSAITHCGLLFGLRALGDKTPVTGICVRRNADVQTDRVTRRIQDLAELTGMENPVTPKDICLDDSAFEPGYGQLSDPLVSALQLTARTEGLILDPVYTGKVMAGLLAQKDRLAGKRILFWHTGGQPALFAYADLLDAKLT</sequence>
<evidence type="ECO:0000313" key="6">
    <source>
        <dbReference type="Proteomes" id="UP001364156"/>
    </source>
</evidence>
<gene>
    <name evidence="5" type="ORF">RZ517_01775</name>
</gene>
<dbReference type="InterPro" id="IPR027278">
    <property type="entry name" value="ACCD_DCysDesulf"/>
</dbReference>
<protein>
    <submittedName>
        <fullName evidence="5">D-cysteine desulfhydrase family protein</fullName>
        <ecNumber evidence="5">4.4.1.-</ecNumber>
    </submittedName>
</protein>
<keyword evidence="6" id="KW-1185">Reference proteome</keyword>
<dbReference type="Gene3D" id="3.40.50.1100">
    <property type="match status" value="2"/>
</dbReference>
<dbReference type="PANTHER" id="PTHR43780">
    <property type="entry name" value="1-AMINOCYCLOPROPANE-1-CARBOXYLATE DEAMINASE-RELATED"/>
    <property type="match status" value="1"/>
</dbReference>
<evidence type="ECO:0000313" key="5">
    <source>
        <dbReference type="EMBL" id="WWR46941.1"/>
    </source>
</evidence>
<dbReference type="GO" id="GO:0016829">
    <property type="term" value="F:lyase activity"/>
    <property type="evidence" value="ECO:0007669"/>
    <property type="project" value="UniProtKB-KW"/>
</dbReference>